<feature type="domain" description="SIS" evidence="13">
    <location>
        <begin position="291"/>
        <end position="430"/>
    </location>
</feature>
<dbReference type="InterPro" id="IPR047084">
    <property type="entry name" value="GFAT_N"/>
</dbReference>
<dbReference type="OrthoDB" id="372195at2157"/>
<dbReference type="KEGG" id="mzh:Mzhil_1655"/>
<dbReference type="GO" id="GO:0097367">
    <property type="term" value="F:carbohydrate derivative binding"/>
    <property type="evidence" value="ECO:0007669"/>
    <property type="project" value="InterPro"/>
</dbReference>
<dbReference type="NCBIfam" id="NF001484">
    <property type="entry name" value="PRK00331.1"/>
    <property type="match status" value="1"/>
</dbReference>
<evidence type="ECO:0000256" key="9">
    <source>
        <dbReference type="ARBA" id="ARBA00022962"/>
    </source>
</evidence>
<dbReference type="InterPro" id="IPR005855">
    <property type="entry name" value="GFAT"/>
</dbReference>
<keyword evidence="15" id="KW-1185">Reference proteome</keyword>
<dbReference type="PROSITE" id="PS51464">
    <property type="entry name" value="SIS"/>
    <property type="match status" value="2"/>
</dbReference>
<dbReference type="GO" id="GO:0005975">
    <property type="term" value="P:carbohydrate metabolic process"/>
    <property type="evidence" value="ECO:0007669"/>
    <property type="project" value="UniProtKB-UniRule"/>
</dbReference>
<dbReference type="SUPFAM" id="SSF56235">
    <property type="entry name" value="N-terminal nucleophile aminohydrolases (Ntn hydrolases)"/>
    <property type="match status" value="1"/>
</dbReference>
<evidence type="ECO:0000259" key="12">
    <source>
        <dbReference type="PROSITE" id="PS51278"/>
    </source>
</evidence>
<comment type="function">
    <text evidence="10 11">Catalyzes the first step in hexosamine metabolism, converting fructose-6P into glucosamine-6P using glutamine as a nitrogen source.</text>
</comment>
<dbReference type="STRING" id="679901.Mzhil_1655"/>
<evidence type="ECO:0000256" key="7">
    <source>
        <dbReference type="ARBA" id="ARBA00022679"/>
    </source>
</evidence>
<evidence type="ECO:0000259" key="13">
    <source>
        <dbReference type="PROSITE" id="PS51464"/>
    </source>
</evidence>
<dbReference type="CDD" id="cd05008">
    <property type="entry name" value="SIS_GlmS_GlmD_1"/>
    <property type="match status" value="1"/>
</dbReference>
<dbReference type="InterPro" id="IPR017932">
    <property type="entry name" value="GATase_2_dom"/>
</dbReference>
<dbReference type="GO" id="GO:0005737">
    <property type="term" value="C:cytoplasm"/>
    <property type="evidence" value="ECO:0007669"/>
    <property type="project" value="UniProtKB-SubCell"/>
</dbReference>
<dbReference type="NCBIfam" id="TIGR01135">
    <property type="entry name" value="glmS"/>
    <property type="match status" value="1"/>
</dbReference>
<evidence type="ECO:0000256" key="11">
    <source>
        <dbReference type="HAMAP-Rule" id="MF_00164"/>
    </source>
</evidence>
<protein>
    <recommendedName>
        <fullName evidence="4 11">Glutamine--fructose-6-phosphate aminotransferase [isomerizing]</fullName>
        <ecNumber evidence="3 11">2.6.1.16</ecNumber>
    </recommendedName>
    <alternativeName>
        <fullName evidence="11">D-fructose-6-phosphate amidotransferase</fullName>
    </alternativeName>
    <alternativeName>
        <fullName evidence="11">GFAT</fullName>
    </alternativeName>
    <alternativeName>
        <fullName evidence="11">Glucosamine-6-phosphate synthase</fullName>
    </alternativeName>
    <alternativeName>
        <fullName evidence="11">Hexosephosphate aminotransferase</fullName>
    </alternativeName>
    <alternativeName>
        <fullName evidence="11">L-glutamine--D-fructose-6-phosphate amidotransferase</fullName>
    </alternativeName>
</protein>
<evidence type="ECO:0000256" key="5">
    <source>
        <dbReference type="ARBA" id="ARBA00022490"/>
    </source>
</evidence>
<dbReference type="EMBL" id="CP002101">
    <property type="protein sequence ID" value="AEH61490.1"/>
    <property type="molecule type" value="Genomic_DNA"/>
</dbReference>
<name>F7XPW9_METZD</name>
<dbReference type="Proteomes" id="UP000006622">
    <property type="component" value="Chromosome"/>
</dbReference>
<evidence type="ECO:0000256" key="6">
    <source>
        <dbReference type="ARBA" id="ARBA00022576"/>
    </source>
</evidence>
<organism evidence="14 15">
    <name type="scientific">Methanosalsum zhilinae (strain DSM 4017 / NBRC 107636 / OCM 62 / WeN5)</name>
    <name type="common">Methanohalophilus zhilinae</name>
    <dbReference type="NCBI Taxonomy" id="679901"/>
    <lineage>
        <taxon>Archaea</taxon>
        <taxon>Methanobacteriati</taxon>
        <taxon>Methanobacteriota</taxon>
        <taxon>Stenosarchaea group</taxon>
        <taxon>Methanomicrobia</taxon>
        <taxon>Methanosarcinales</taxon>
        <taxon>Methanosarcinaceae</taxon>
        <taxon>Methanosalsum</taxon>
    </lineage>
</organism>
<evidence type="ECO:0000313" key="14">
    <source>
        <dbReference type="EMBL" id="AEH61490.1"/>
    </source>
</evidence>
<evidence type="ECO:0000256" key="10">
    <source>
        <dbReference type="ARBA" id="ARBA00055466"/>
    </source>
</evidence>
<dbReference type="Pfam" id="PF13522">
    <property type="entry name" value="GATase_6"/>
    <property type="match status" value="1"/>
</dbReference>
<keyword evidence="7 11" id="KW-0808">Transferase</keyword>
<dbReference type="RefSeq" id="WP_013898926.1">
    <property type="nucleotide sequence ID" value="NC_015676.1"/>
</dbReference>
<dbReference type="SUPFAM" id="SSF53697">
    <property type="entry name" value="SIS domain"/>
    <property type="match status" value="1"/>
</dbReference>
<evidence type="ECO:0000256" key="2">
    <source>
        <dbReference type="ARBA" id="ARBA00004496"/>
    </source>
</evidence>
<dbReference type="InterPro" id="IPR035490">
    <property type="entry name" value="GlmS/FrlB_SIS"/>
</dbReference>
<feature type="initiator methionine" description="Removed" evidence="11">
    <location>
        <position position="1"/>
    </location>
</feature>
<dbReference type="CDD" id="cd00714">
    <property type="entry name" value="GFAT"/>
    <property type="match status" value="1"/>
</dbReference>
<dbReference type="FunFam" id="3.40.50.10490:FF:000022">
    <property type="entry name" value="Glutamine--fructose-6-phosphate aminotransferase [isomerizing]"/>
    <property type="match status" value="1"/>
</dbReference>
<comment type="subunit">
    <text evidence="11">Homodimer.</text>
</comment>
<keyword evidence="6 11" id="KW-0032">Aminotransferase</keyword>
<dbReference type="HAMAP" id="MF_00164">
    <property type="entry name" value="GlmS"/>
    <property type="match status" value="1"/>
</dbReference>
<dbReference type="GeneID" id="10823295"/>
<evidence type="ECO:0000256" key="3">
    <source>
        <dbReference type="ARBA" id="ARBA00012916"/>
    </source>
</evidence>
<dbReference type="InterPro" id="IPR001347">
    <property type="entry name" value="SIS_dom"/>
</dbReference>
<feature type="domain" description="Glutamine amidotransferase type-2" evidence="12">
    <location>
        <begin position="2"/>
        <end position="222"/>
    </location>
</feature>
<dbReference type="PANTHER" id="PTHR10937:SF0">
    <property type="entry name" value="GLUTAMINE--FRUCTOSE-6-PHOSPHATE TRANSAMINASE (ISOMERIZING)"/>
    <property type="match status" value="1"/>
</dbReference>
<dbReference type="Gene3D" id="3.60.20.10">
    <property type="entry name" value="Glutamine Phosphoribosylpyrophosphate, subunit 1, domain 1"/>
    <property type="match status" value="1"/>
</dbReference>
<dbReference type="PROSITE" id="PS51278">
    <property type="entry name" value="GATASE_TYPE_2"/>
    <property type="match status" value="1"/>
</dbReference>
<evidence type="ECO:0000313" key="15">
    <source>
        <dbReference type="Proteomes" id="UP000006622"/>
    </source>
</evidence>
<feature type="domain" description="SIS" evidence="13">
    <location>
        <begin position="463"/>
        <end position="604"/>
    </location>
</feature>
<feature type="active site" description="Nucleophile; for GATase activity" evidence="11">
    <location>
        <position position="2"/>
    </location>
</feature>
<sequence>MCGIVGYTGKEHAESILLGCLKKLEYRGYDSAGISVTNDSIHTYKKAGEICELEKIIPENLNSKTGIGHTRWATHGIPDTDNAHPHNSGNISVVHNGIIENYQTLKEELSAQSYIFISETDSEAIAHLMHRNLYGSPGSKTPVTNPLEALCTTVQELEGSYGLAILCECEPDTIFAARMDSPIVVGLGEGENFAASDVTAIIDQTKRVVYLEDGEIAVIRPDEVNFFDKNAKIVHKNETIIEWDAEAAEKAGYDHFMLKEIHEQTTSIQNAFAGRISEIEGSVKFENLKLTRKDIQNISRIQIIACGTSWNAGLMSKYLFEQLAGIHTDVDIASEFRYGYPVLCGDTLTVAITQSGETADTLAAVRGAKSYGCRTLAITNVVGSTITREVNETIYTRSGPEIGVAATKTFTGQLIALYLLALHSGRMRGNIGHEDMKNILISLKKIPGQVQRILNNRDKVHRCASMFSDTDSYFFIGRYLNYPVALEAALKLKEISYIYAEGYAAGELKHGPLALIKEGTPVVAIATGGHTYSKMLNNIKEIKARGATVIAIADEDDQEIQKYADIIIPVPKTHELLSPVLSTIILQLLAYYTALERGCSIDKPRNLAKSVTVE</sequence>
<comment type="catalytic activity">
    <reaction evidence="1 11">
        <text>D-fructose 6-phosphate + L-glutamine = D-glucosamine 6-phosphate + L-glutamate</text>
        <dbReference type="Rhea" id="RHEA:13237"/>
        <dbReference type="ChEBI" id="CHEBI:29985"/>
        <dbReference type="ChEBI" id="CHEBI:58359"/>
        <dbReference type="ChEBI" id="CHEBI:58725"/>
        <dbReference type="ChEBI" id="CHEBI:61527"/>
        <dbReference type="EC" id="2.6.1.16"/>
    </reaction>
</comment>
<dbReference type="GO" id="GO:0006047">
    <property type="term" value="P:UDP-N-acetylglucosamine metabolic process"/>
    <property type="evidence" value="ECO:0007669"/>
    <property type="project" value="TreeGrafter"/>
</dbReference>
<keyword evidence="5 11" id="KW-0963">Cytoplasm</keyword>
<gene>
    <name evidence="11" type="primary">glmS</name>
    <name evidence="14" type="ordered locus">Mzhil_1655</name>
</gene>
<dbReference type="FunFam" id="3.40.50.10490:FF:000001">
    <property type="entry name" value="Glutamine--fructose-6-phosphate aminotransferase [isomerizing]"/>
    <property type="match status" value="1"/>
</dbReference>
<dbReference type="GO" id="GO:0004360">
    <property type="term" value="F:glutamine-fructose-6-phosphate transaminase (isomerizing) activity"/>
    <property type="evidence" value="ECO:0007669"/>
    <property type="project" value="UniProtKB-UniRule"/>
</dbReference>
<evidence type="ECO:0000256" key="1">
    <source>
        <dbReference type="ARBA" id="ARBA00001031"/>
    </source>
</evidence>
<dbReference type="Gene3D" id="3.40.50.10490">
    <property type="entry name" value="Glucose-6-phosphate isomerase like protein, domain 1"/>
    <property type="match status" value="2"/>
</dbReference>
<dbReference type="GO" id="GO:0006487">
    <property type="term" value="P:protein N-linked glycosylation"/>
    <property type="evidence" value="ECO:0007669"/>
    <property type="project" value="TreeGrafter"/>
</dbReference>
<dbReference type="EC" id="2.6.1.16" evidence="3 11"/>
<reference evidence="14 15" key="1">
    <citation type="submission" date="2010-07" db="EMBL/GenBank/DDBJ databases">
        <title>The complete genome of Methanosalsum zhilinae DSM 4017.</title>
        <authorList>
            <consortium name="US DOE Joint Genome Institute (JGI-PGF)"/>
            <person name="Lucas S."/>
            <person name="Copeland A."/>
            <person name="Lapidus A."/>
            <person name="Glavina del Rio T."/>
            <person name="Dalin E."/>
            <person name="Tice H."/>
            <person name="Bruce D."/>
            <person name="Goodwin L."/>
            <person name="Pitluck S."/>
            <person name="Kyrpides N."/>
            <person name="Mavromatis K."/>
            <person name="Ovchinnikova G."/>
            <person name="Daligault H."/>
            <person name="Detter J.C."/>
            <person name="Han C."/>
            <person name="Tapia R."/>
            <person name="Larimer F."/>
            <person name="Land M."/>
            <person name="Hauser L."/>
            <person name="Markowitz V."/>
            <person name="Cheng J.-F."/>
            <person name="Hugenholtz P."/>
            <person name="Woyke T."/>
            <person name="Wu D."/>
            <person name="Spring S."/>
            <person name="Schueler E."/>
            <person name="Brambilla E."/>
            <person name="Klenk H.-P."/>
            <person name="Eisen J.A."/>
        </authorList>
    </citation>
    <scope>NUCLEOTIDE SEQUENCE [LARGE SCALE GENOMIC DNA]</scope>
    <source>
        <strain evidence="15">DSM 4017 / NBRC 107636 / OCM 62 / WeN5</strain>
    </source>
</reference>
<dbReference type="CDD" id="cd05009">
    <property type="entry name" value="SIS_GlmS_GlmD_2"/>
    <property type="match status" value="1"/>
</dbReference>
<dbReference type="HOGENOM" id="CLU_012520_5_2_2"/>
<keyword evidence="8" id="KW-0677">Repeat</keyword>
<keyword evidence="9" id="KW-0315">Glutamine amidotransferase</keyword>
<dbReference type="AlphaFoldDB" id="F7XPW9"/>
<feature type="active site" description="For Fru-6P isomerization activity" evidence="11">
    <location>
        <position position="609"/>
    </location>
</feature>
<dbReference type="Pfam" id="PF01380">
    <property type="entry name" value="SIS"/>
    <property type="match status" value="2"/>
</dbReference>
<dbReference type="GO" id="GO:0006002">
    <property type="term" value="P:fructose 6-phosphate metabolic process"/>
    <property type="evidence" value="ECO:0007669"/>
    <property type="project" value="TreeGrafter"/>
</dbReference>
<dbReference type="InterPro" id="IPR029055">
    <property type="entry name" value="Ntn_hydrolases_N"/>
</dbReference>
<dbReference type="FunFam" id="3.60.20.10:FF:000006">
    <property type="entry name" value="Glutamine--fructose-6-phosphate aminotransferase [isomerizing]"/>
    <property type="match status" value="1"/>
</dbReference>
<dbReference type="InterPro" id="IPR046348">
    <property type="entry name" value="SIS_dom_sf"/>
</dbReference>
<accession>F7XPW9</accession>
<dbReference type="PANTHER" id="PTHR10937">
    <property type="entry name" value="GLUCOSAMINE--FRUCTOSE-6-PHOSPHATE AMINOTRANSFERASE, ISOMERIZING"/>
    <property type="match status" value="1"/>
</dbReference>
<dbReference type="InterPro" id="IPR035466">
    <property type="entry name" value="GlmS/AgaS_SIS"/>
</dbReference>
<proteinExistence type="inferred from homology"/>
<comment type="subcellular location">
    <subcellularLocation>
        <location evidence="2 11">Cytoplasm</location>
    </subcellularLocation>
</comment>
<evidence type="ECO:0000256" key="8">
    <source>
        <dbReference type="ARBA" id="ARBA00022737"/>
    </source>
</evidence>
<evidence type="ECO:0000256" key="4">
    <source>
        <dbReference type="ARBA" id="ARBA00016090"/>
    </source>
</evidence>